<dbReference type="AlphaFoldDB" id="A0A150P9R8"/>
<evidence type="ECO:0000313" key="3">
    <source>
        <dbReference type="Proteomes" id="UP000075604"/>
    </source>
</evidence>
<comment type="caution">
    <text evidence="2">The sequence shown here is derived from an EMBL/GenBank/DDBJ whole genome shotgun (WGS) entry which is preliminary data.</text>
</comment>
<gene>
    <name evidence="2" type="ORF">BE04_11965</name>
</gene>
<feature type="transmembrane region" description="Helical" evidence="1">
    <location>
        <begin position="53"/>
        <end position="79"/>
    </location>
</feature>
<accession>A0A150P9R8</accession>
<keyword evidence="1" id="KW-0812">Transmembrane</keyword>
<keyword evidence="1" id="KW-0472">Membrane</keyword>
<feature type="transmembrane region" description="Helical" evidence="1">
    <location>
        <begin position="99"/>
        <end position="132"/>
    </location>
</feature>
<name>A0A150P9R8_SORCE</name>
<evidence type="ECO:0008006" key="4">
    <source>
        <dbReference type="Google" id="ProtNLM"/>
    </source>
</evidence>
<dbReference type="Proteomes" id="UP000075604">
    <property type="component" value="Unassembled WGS sequence"/>
</dbReference>
<protein>
    <recommendedName>
        <fullName evidence="4">DUF4956 domain-containing protein</fullName>
    </recommendedName>
</protein>
<evidence type="ECO:0000256" key="1">
    <source>
        <dbReference type="SAM" id="Phobius"/>
    </source>
</evidence>
<dbReference type="EMBL" id="JELX01003380">
    <property type="protein sequence ID" value="KYF52380.1"/>
    <property type="molecule type" value="Genomic_DNA"/>
</dbReference>
<dbReference type="Pfam" id="PF16316">
    <property type="entry name" value="DUF4956"/>
    <property type="match status" value="1"/>
</dbReference>
<evidence type="ECO:0000313" key="2">
    <source>
        <dbReference type="EMBL" id="KYF52380.1"/>
    </source>
</evidence>
<dbReference type="InterPro" id="IPR032531">
    <property type="entry name" value="DUF4956"/>
</dbReference>
<proteinExistence type="predicted"/>
<reference evidence="2 3" key="1">
    <citation type="submission" date="2014-02" db="EMBL/GenBank/DDBJ databases">
        <title>The small core and large imbalanced accessory genome model reveals a collaborative survival strategy of Sorangium cellulosum strains in nature.</title>
        <authorList>
            <person name="Han K."/>
            <person name="Peng R."/>
            <person name="Blom J."/>
            <person name="Li Y.-Z."/>
        </authorList>
    </citation>
    <scope>NUCLEOTIDE SEQUENCE [LARGE SCALE GENOMIC DNA]</scope>
    <source>
        <strain evidence="2 3">So0157-18</strain>
    </source>
</reference>
<sequence>MTDWLTMVTHGEAVEWRKALIALLVAFGLTQGIAGVYMLTFRGLSYSRTVVQSMALGSIITCTLMLAVGNNIAAGIGIAGGVTAIRFRTTMRDPRDVVFVFASLAIGMASGAQAYGAAIAGAAMFAGATLMLHVTGYGSRRQPDGLLRFVAPAGQAGAELAGAIAGILREHCGSFSLVTLREAAQGTVMEHAYQISVRHPELRAHLVTRLQALPGVEDVSLMLQEPTLDL</sequence>
<organism evidence="2 3">
    <name type="scientific">Sorangium cellulosum</name>
    <name type="common">Polyangium cellulosum</name>
    <dbReference type="NCBI Taxonomy" id="56"/>
    <lineage>
        <taxon>Bacteria</taxon>
        <taxon>Pseudomonadati</taxon>
        <taxon>Myxococcota</taxon>
        <taxon>Polyangia</taxon>
        <taxon>Polyangiales</taxon>
        <taxon>Polyangiaceae</taxon>
        <taxon>Sorangium</taxon>
    </lineage>
</organism>
<feature type="transmembrane region" description="Helical" evidence="1">
    <location>
        <begin position="20"/>
        <end position="41"/>
    </location>
</feature>
<keyword evidence="1" id="KW-1133">Transmembrane helix</keyword>